<reference evidence="2 3" key="1">
    <citation type="journal article" date="2015" name="Genome Announc.">
        <title>Expanding the biotechnology potential of lactobacilli through comparative genomics of 213 strains and associated genera.</title>
        <authorList>
            <person name="Sun Z."/>
            <person name="Harris H.M."/>
            <person name="McCann A."/>
            <person name="Guo C."/>
            <person name="Argimon S."/>
            <person name="Zhang W."/>
            <person name="Yang X."/>
            <person name="Jeffery I.B."/>
            <person name="Cooney J.C."/>
            <person name="Kagawa T.F."/>
            <person name="Liu W."/>
            <person name="Song Y."/>
            <person name="Salvetti E."/>
            <person name="Wrobel A."/>
            <person name="Rasinkangas P."/>
            <person name="Parkhill J."/>
            <person name="Rea M.C."/>
            <person name="O'Sullivan O."/>
            <person name="Ritari J."/>
            <person name="Douillard F.P."/>
            <person name="Paul Ross R."/>
            <person name="Yang R."/>
            <person name="Briner A.E."/>
            <person name="Felis G.E."/>
            <person name="de Vos W.M."/>
            <person name="Barrangou R."/>
            <person name="Klaenhammer T.R."/>
            <person name="Caufield P.W."/>
            <person name="Cui Y."/>
            <person name="Zhang H."/>
            <person name="O'Toole P.W."/>
        </authorList>
    </citation>
    <scope>NUCLEOTIDE SEQUENCE [LARGE SCALE GENOMIC DNA]</scope>
    <source>
        <strain evidence="2 3">DSM 18793</strain>
    </source>
</reference>
<protein>
    <recommendedName>
        <fullName evidence="4">Antitoxin</fullName>
    </recommendedName>
</protein>
<evidence type="ECO:0000313" key="3">
    <source>
        <dbReference type="Proteomes" id="UP000051084"/>
    </source>
</evidence>
<dbReference type="RefSeq" id="WP_054653442.1">
    <property type="nucleotide sequence ID" value="NZ_AZGC01000008.1"/>
</dbReference>
<comment type="caution">
    <text evidence="2">The sequence shown here is derived from an EMBL/GenBank/DDBJ whole genome shotgun (WGS) entry which is preliminary data.</text>
</comment>
<sequence>MMTKLITQAEFKANFPTYLSNVNNQQEIITVECPHHQSATILSTEQFKLMLTALQDDPSSLTAAIARDQLIRQGVLPDDLPLEIPDNYWNQFK</sequence>
<dbReference type="Proteomes" id="UP000051084">
    <property type="component" value="Unassembled WGS sequence"/>
</dbReference>
<comment type="similarity">
    <text evidence="1">Belongs to the phD/YefM antitoxin family.</text>
</comment>
<evidence type="ECO:0000313" key="2">
    <source>
        <dbReference type="EMBL" id="KRL96380.1"/>
    </source>
</evidence>
<dbReference type="OrthoDB" id="2327172at2"/>
<dbReference type="PATRIC" id="fig|1423742.4.peg.191"/>
<gene>
    <name evidence="2" type="ORF">FC21_GL000179</name>
</gene>
<dbReference type="STRING" id="417373.GCA_001570685_01183"/>
<keyword evidence="3" id="KW-1185">Reference proteome</keyword>
<name>A0A0R1UT96_9LACO</name>
<evidence type="ECO:0008006" key="4">
    <source>
        <dbReference type="Google" id="ProtNLM"/>
    </source>
</evidence>
<dbReference type="EMBL" id="AZGC01000008">
    <property type="protein sequence ID" value="KRL96380.1"/>
    <property type="molecule type" value="Genomic_DNA"/>
</dbReference>
<accession>A0A0R1UT96</accession>
<dbReference type="Gene3D" id="3.40.1620.10">
    <property type="entry name" value="YefM-like domain"/>
    <property type="match status" value="1"/>
</dbReference>
<organism evidence="2 3">
    <name type="scientific">Limosilactobacillus equigenerosi DSM 18793 = JCM 14505</name>
    <dbReference type="NCBI Taxonomy" id="1423742"/>
    <lineage>
        <taxon>Bacteria</taxon>
        <taxon>Bacillati</taxon>
        <taxon>Bacillota</taxon>
        <taxon>Bacilli</taxon>
        <taxon>Lactobacillales</taxon>
        <taxon>Lactobacillaceae</taxon>
        <taxon>Limosilactobacillus</taxon>
    </lineage>
</organism>
<dbReference type="AlphaFoldDB" id="A0A0R1UT96"/>
<proteinExistence type="inferred from homology"/>
<dbReference type="InterPro" id="IPR036165">
    <property type="entry name" value="YefM-like_sf"/>
</dbReference>
<dbReference type="SUPFAM" id="SSF143120">
    <property type="entry name" value="YefM-like"/>
    <property type="match status" value="1"/>
</dbReference>
<evidence type="ECO:0000256" key="1">
    <source>
        <dbReference type="ARBA" id="ARBA00009981"/>
    </source>
</evidence>